<dbReference type="Proteomes" id="UP001500683">
    <property type="component" value="Unassembled WGS sequence"/>
</dbReference>
<dbReference type="NCBIfam" id="NF047509">
    <property type="entry name" value="Rv3131_FMN_oxido"/>
    <property type="match status" value="1"/>
</dbReference>
<evidence type="ECO:0000256" key="2">
    <source>
        <dbReference type="ARBA" id="ARBA00022643"/>
    </source>
</evidence>
<proteinExistence type="predicted"/>
<organism evidence="4 5">
    <name type="scientific">Actinomadura miaoliensis</name>
    <dbReference type="NCBI Taxonomy" id="430685"/>
    <lineage>
        <taxon>Bacteria</taxon>
        <taxon>Bacillati</taxon>
        <taxon>Actinomycetota</taxon>
        <taxon>Actinomycetes</taxon>
        <taxon>Streptosporangiales</taxon>
        <taxon>Thermomonosporaceae</taxon>
        <taxon>Actinomadura</taxon>
    </lineage>
</organism>
<sequence length="347" mass="37735">MTPTRPSGTTVPPDQRLALDVRQAIEAAVWAPSVHNTQPWTFALHGSRVSLRADPDRRLAAADPDGREMLISCGAALFTLRIALRGLGYAPKIRLLPDPDRPHLLADVLPGEPSADREEPDHLVAHVRHRHTHRGGFRPTPVRAALLSTLRWDAEAEGARLIQAVEPHTKGALAALTQVAEHVQRLDPACAAEAARWAPAPGNTRQEGVHHEAYPRQEPHTEPYFPGRDFARGFGWGVPPEAACPEEEGARQPVTGVVLMIVTAGDAPADWLRAGQALQRVLLRAAGDGLAAAFHTQALEVPELRAFIRSRFCHGLHPQILMRLGEPVGPELVTVRRSVTAVIVDEP</sequence>
<accession>A0ABP7V107</accession>
<keyword evidence="1" id="KW-0285">Flavoprotein</keyword>
<keyword evidence="5" id="KW-1185">Reference proteome</keyword>
<evidence type="ECO:0000256" key="3">
    <source>
        <dbReference type="ARBA" id="ARBA00023002"/>
    </source>
</evidence>
<reference evidence="5" key="1">
    <citation type="journal article" date="2019" name="Int. J. Syst. Evol. Microbiol.">
        <title>The Global Catalogue of Microorganisms (GCM) 10K type strain sequencing project: providing services to taxonomists for standard genome sequencing and annotation.</title>
        <authorList>
            <consortium name="The Broad Institute Genomics Platform"/>
            <consortium name="The Broad Institute Genome Sequencing Center for Infectious Disease"/>
            <person name="Wu L."/>
            <person name="Ma J."/>
        </authorList>
    </citation>
    <scope>NUCLEOTIDE SEQUENCE [LARGE SCALE GENOMIC DNA]</scope>
    <source>
        <strain evidence="5">JCM 16702</strain>
    </source>
</reference>
<protein>
    <submittedName>
        <fullName evidence="4">Nitroreductase family protein</fullName>
    </submittedName>
</protein>
<dbReference type="PANTHER" id="PTHR23026">
    <property type="entry name" value="NADPH NITROREDUCTASE"/>
    <property type="match status" value="1"/>
</dbReference>
<dbReference type="InterPro" id="IPR000415">
    <property type="entry name" value="Nitroreductase-like"/>
</dbReference>
<name>A0ABP7V107_9ACTN</name>
<evidence type="ECO:0000256" key="1">
    <source>
        <dbReference type="ARBA" id="ARBA00022630"/>
    </source>
</evidence>
<dbReference type="Gene3D" id="3.40.109.10">
    <property type="entry name" value="NADH Oxidase"/>
    <property type="match status" value="2"/>
</dbReference>
<gene>
    <name evidence="4" type="ORF">GCM10022214_06350</name>
</gene>
<keyword evidence="3" id="KW-0560">Oxidoreductase</keyword>
<comment type="caution">
    <text evidence="4">The sequence shown here is derived from an EMBL/GenBank/DDBJ whole genome shotgun (WGS) entry which is preliminary data.</text>
</comment>
<dbReference type="RefSeq" id="WP_344940234.1">
    <property type="nucleotide sequence ID" value="NZ_BAAAZG010000001.1"/>
</dbReference>
<dbReference type="InterPro" id="IPR050627">
    <property type="entry name" value="Nitroreductase/BluB"/>
</dbReference>
<evidence type="ECO:0000313" key="4">
    <source>
        <dbReference type="EMBL" id="GAA4057218.1"/>
    </source>
</evidence>
<keyword evidence="2" id="KW-0288">FMN</keyword>
<dbReference type="PANTHER" id="PTHR23026:SF90">
    <property type="entry name" value="IODOTYROSINE DEIODINASE 1"/>
    <property type="match status" value="1"/>
</dbReference>
<dbReference type="SUPFAM" id="SSF55469">
    <property type="entry name" value="FMN-dependent nitroreductase-like"/>
    <property type="match status" value="2"/>
</dbReference>
<dbReference type="EMBL" id="BAAAZG010000001">
    <property type="protein sequence ID" value="GAA4057218.1"/>
    <property type="molecule type" value="Genomic_DNA"/>
</dbReference>
<evidence type="ECO:0000313" key="5">
    <source>
        <dbReference type="Proteomes" id="UP001500683"/>
    </source>
</evidence>